<accession>A0AAE1YM67</accession>
<feature type="domain" description="Subtilisin-like protease fibronectin type-III" evidence="11">
    <location>
        <begin position="1154"/>
        <end position="1253"/>
    </location>
</feature>
<evidence type="ECO:0000256" key="2">
    <source>
        <dbReference type="ARBA" id="ARBA00022670"/>
    </source>
</evidence>
<feature type="active site" description="Charge relay system" evidence="6 7">
    <location>
        <position position="633"/>
    </location>
</feature>
<dbReference type="AlphaFoldDB" id="A0AAE1YM67"/>
<evidence type="ECO:0000256" key="4">
    <source>
        <dbReference type="ARBA" id="ARBA00022801"/>
    </source>
</evidence>
<dbReference type="Pfam" id="PF05922">
    <property type="entry name" value="Inhibitor_I9"/>
    <property type="match status" value="1"/>
</dbReference>
<dbReference type="InterPro" id="IPR041469">
    <property type="entry name" value="Subtilisin-like_FN3"/>
</dbReference>
<dbReference type="EMBL" id="JACGWO010000003">
    <property type="protein sequence ID" value="KAK4432547.1"/>
    <property type="molecule type" value="Genomic_DNA"/>
</dbReference>
<evidence type="ECO:0000259" key="11">
    <source>
        <dbReference type="Pfam" id="PF17766"/>
    </source>
</evidence>
<feature type="domain" description="Inhibitor I9" evidence="10">
    <location>
        <begin position="526"/>
        <end position="601"/>
    </location>
</feature>
<dbReference type="Pfam" id="PF00067">
    <property type="entry name" value="p450"/>
    <property type="match status" value="1"/>
</dbReference>
<evidence type="ECO:0000256" key="8">
    <source>
        <dbReference type="SAM" id="Phobius"/>
    </source>
</evidence>
<keyword evidence="13" id="KW-1185">Reference proteome</keyword>
<dbReference type="InterPro" id="IPR045051">
    <property type="entry name" value="SBT"/>
</dbReference>
<dbReference type="CDD" id="cd04852">
    <property type="entry name" value="Peptidases_S8_3"/>
    <property type="match status" value="1"/>
</dbReference>
<dbReference type="Pfam" id="PF17766">
    <property type="entry name" value="fn3_6"/>
    <property type="match status" value="1"/>
</dbReference>
<dbReference type="GO" id="GO:0006508">
    <property type="term" value="P:proteolysis"/>
    <property type="evidence" value="ECO:0007669"/>
    <property type="project" value="UniProtKB-KW"/>
</dbReference>
<keyword evidence="5 7" id="KW-0720">Serine protease</keyword>
<evidence type="ECO:0000259" key="10">
    <source>
        <dbReference type="Pfam" id="PF05922"/>
    </source>
</evidence>
<feature type="active site" description="Charge relay system" evidence="6 7">
    <location>
        <position position="697"/>
    </location>
</feature>
<dbReference type="InterPro" id="IPR010259">
    <property type="entry name" value="S8pro/Inhibitor_I9"/>
</dbReference>
<evidence type="ECO:0000313" key="12">
    <source>
        <dbReference type="EMBL" id="KAK4432547.1"/>
    </source>
</evidence>
<dbReference type="InterPro" id="IPR036852">
    <property type="entry name" value="Peptidase_S8/S53_dom_sf"/>
</dbReference>
<evidence type="ECO:0000256" key="6">
    <source>
        <dbReference type="PIRSR" id="PIRSR615500-1"/>
    </source>
</evidence>
<dbReference type="Gene3D" id="1.10.630.10">
    <property type="entry name" value="Cytochrome P450"/>
    <property type="match status" value="1"/>
</dbReference>
<dbReference type="GO" id="GO:0004252">
    <property type="term" value="F:serine-type endopeptidase activity"/>
    <property type="evidence" value="ECO:0007669"/>
    <property type="project" value="UniProtKB-UniRule"/>
</dbReference>
<dbReference type="Proteomes" id="UP001293254">
    <property type="component" value="Unassembled WGS sequence"/>
</dbReference>
<feature type="domain" description="Peptidase S8/S53" evidence="9">
    <location>
        <begin position="625"/>
        <end position="1054"/>
    </location>
</feature>
<dbReference type="InterPro" id="IPR034197">
    <property type="entry name" value="Peptidases_S8_3"/>
</dbReference>
<sequence length="1259" mass="139252">MESAASSWLHQSFHGSWIFVLFLPLIMIIVFQMFFTLRLRVWCSCEICQAYIESRWAVQFPNLCDWYAHLLRNSPTRTIHIHVLNNTITANPDNVEYMLKTRFDNFPKGKPFSAILGDFLGRGIFNVDGDSWRFQRKMASLELGRVSIRDFAFDVVRQEIDCRLLPLMESVVGGEQVLDLQDVFRRFSFDCICRFSFGLDPKCLELSLPLSEFAVSFDLASKLSAERAMTASPLVWKIKRLLNIGSERKLRRAIKIINMLAHEVIRQRRKFGLSDQKDLLSRFMSSISDDKYLRDIVISFLLAGRDTVASALTTFFWLVSRHPEVEAAILNEANAVIGPDETLTSHEQMRELHYLHASVYESMRLYPPIQFDSKFCSADDVLPDGSFVKRGTRVTYHPYAMGRMEEIWGPDCSEFRPERWLRDGVFWPENPFKYPVFQAGIRVCLGKEMALVELKSVAITLLRRFRVELAHPQPTPRFSPGLTATYRDGLRALIQPQLLFTLYSLCILDFDRLSYASKIDNERQPYIVYMGELPEDRISLMDVHHNLLAQAIGDETIARNSKIHSYGRSFNGFAARLLPHEARILSQKEGVVSVFRSRKQHLLTTRSWDFLGMSVKVKRNQQAESNIIVALLDTGVWVESPSFNDKGYGPPPHKWKGTCDEGGNFTGCNNKVIGAQYFNLAHSVQPYDTTPVDTDGHGTHTASTAAGVFVERASLYGIAEGTARGGAPSARIASYKVCWETGCEDVDILAAFDKAIADGVDIISVSIGGASRSFTQDPIAIGSFHASNKGILTVCAAGNEGPYEGTVQNAAPWIITVAASTIDRKFQADVKLANGETISGIAVNTFAPRKGFYPLTNGVQSQNSSGELYGNASACDYGMLRQDKVKGKIVYCQGAGGDTVVRNLGGAGTIMSNDANLDTAFSTIAIGTYISVEDGLKIDEYINASKSAQAVIYKTRTVAAPAPAIASFSSRGPSRLSGNILKPDIAAPGVNILAAYTKFTSVTGEEGDNRVVKFNVESGTSMACPHVSGAAAYIKSFHPKWSPAAIKSALMTTCMLPSFPILIRSRSDKVTDIVNFLAATPMRIKPVEAEFASGSGQINPKGAVHPGLVYDVGTDDYIGFLCKQGYESKDIDLIMGSKGYNCSNNTQARGADGLSYPSINLRVDSIDAVVSAVFHRTVTNVGIGRSTYVAKVKAPEGISVEVIPNVLKFVRLHQKKSFKVILKGHKFQMNLWYLSGSLSWSDSKHHVRSPILVSLPTNY</sequence>
<dbReference type="PRINTS" id="PR00723">
    <property type="entry name" value="SUBTILISIN"/>
</dbReference>
<dbReference type="GO" id="GO:0016705">
    <property type="term" value="F:oxidoreductase activity, acting on paired donors, with incorporation or reduction of molecular oxygen"/>
    <property type="evidence" value="ECO:0007669"/>
    <property type="project" value="InterPro"/>
</dbReference>
<proteinExistence type="inferred from homology"/>
<dbReference type="CDD" id="cd02120">
    <property type="entry name" value="PA_subtilisin_like"/>
    <property type="match status" value="1"/>
</dbReference>
<dbReference type="InterPro" id="IPR000209">
    <property type="entry name" value="Peptidase_S8/S53_dom"/>
</dbReference>
<keyword evidence="4 7" id="KW-0378">Hydrolase</keyword>
<dbReference type="FunFam" id="3.40.50.200:FF:000006">
    <property type="entry name" value="Subtilisin-like protease SBT1.5"/>
    <property type="match status" value="1"/>
</dbReference>
<dbReference type="Gene3D" id="2.60.40.2310">
    <property type="match status" value="1"/>
</dbReference>
<keyword evidence="8" id="KW-0472">Membrane</keyword>
<dbReference type="InterPro" id="IPR001128">
    <property type="entry name" value="Cyt_P450"/>
</dbReference>
<dbReference type="Gene3D" id="3.50.30.30">
    <property type="match status" value="1"/>
</dbReference>
<evidence type="ECO:0000256" key="1">
    <source>
        <dbReference type="ARBA" id="ARBA00011073"/>
    </source>
</evidence>
<dbReference type="GO" id="GO:0005506">
    <property type="term" value="F:iron ion binding"/>
    <property type="evidence" value="ECO:0007669"/>
    <property type="project" value="InterPro"/>
</dbReference>
<dbReference type="CDD" id="cd11064">
    <property type="entry name" value="CYP86A"/>
    <property type="match status" value="1"/>
</dbReference>
<dbReference type="InterPro" id="IPR015500">
    <property type="entry name" value="Peptidase_S8_subtilisin-rel"/>
</dbReference>
<dbReference type="InterPro" id="IPR037045">
    <property type="entry name" value="S8pro/Inhibitor_I9_sf"/>
</dbReference>
<evidence type="ECO:0000256" key="5">
    <source>
        <dbReference type="ARBA" id="ARBA00022825"/>
    </source>
</evidence>
<keyword evidence="8" id="KW-1133">Transmembrane helix</keyword>
<keyword evidence="2 7" id="KW-0645">Protease</keyword>
<dbReference type="PROSITE" id="PS00138">
    <property type="entry name" value="SUBTILASE_SER"/>
    <property type="match status" value="1"/>
</dbReference>
<comment type="similarity">
    <text evidence="1 7">Belongs to the peptidase S8 family.</text>
</comment>
<reference evidence="12" key="2">
    <citation type="journal article" date="2024" name="Plant">
        <title>Genomic evolution and insights into agronomic trait innovations of Sesamum species.</title>
        <authorList>
            <person name="Miao H."/>
            <person name="Wang L."/>
            <person name="Qu L."/>
            <person name="Liu H."/>
            <person name="Sun Y."/>
            <person name="Le M."/>
            <person name="Wang Q."/>
            <person name="Wei S."/>
            <person name="Zheng Y."/>
            <person name="Lin W."/>
            <person name="Duan Y."/>
            <person name="Cao H."/>
            <person name="Xiong S."/>
            <person name="Wang X."/>
            <person name="Wei L."/>
            <person name="Li C."/>
            <person name="Ma Q."/>
            <person name="Ju M."/>
            <person name="Zhao R."/>
            <person name="Li G."/>
            <person name="Mu C."/>
            <person name="Tian Q."/>
            <person name="Mei H."/>
            <person name="Zhang T."/>
            <person name="Gao T."/>
            <person name="Zhang H."/>
        </authorList>
    </citation>
    <scope>NUCLEOTIDE SEQUENCE</scope>
    <source>
        <strain evidence="12">3651</strain>
    </source>
</reference>
<evidence type="ECO:0000313" key="13">
    <source>
        <dbReference type="Proteomes" id="UP001293254"/>
    </source>
</evidence>
<dbReference type="SUPFAM" id="SSF48264">
    <property type="entry name" value="Cytochrome P450"/>
    <property type="match status" value="1"/>
</dbReference>
<comment type="caution">
    <text evidence="12">The sequence shown here is derived from an EMBL/GenBank/DDBJ whole genome shotgun (WGS) entry which is preliminary data.</text>
</comment>
<protein>
    <submittedName>
        <fullName evidence="12">Subtilisin-like protease SBT4.15</fullName>
    </submittedName>
</protein>
<name>A0AAE1YM67_9LAMI</name>
<organism evidence="12 13">
    <name type="scientific">Sesamum alatum</name>
    <dbReference type="NCBI Taxonomy" id="300844"/>
    <lineage>
        <taxon>Eukaryota</taxon>
        <taxon>Viridiplantae</taxon>
        <taxon>Streptophyta</taxon>
        <taxon>Embryophyta</taxon>
        <taxon>Tracheophyta</taxon>
        <taxon>Spermatophyta</taxon>
        <taxon>Magnoliopsida</taxon>
        <taxon>eudicotyledons</taxon>
        <taxon>Gunneridae</taxon>
        <taxon>Pentapetalae</taxon>
        <taxon>asterids</taxon>
        <taxon>lamiids</taxon>
        <taxon>Lamiales</taxon>
        <taxon>Pedaliaceae</taxon>
        <taxon>Sesamum</taxon>
    </lineage>
</organism>
<keyword evidence="8" id="KW-0812">Transmembrane</keyword>
<dbReference type="PANTHER" id="PTHR10795">
    <property type="entry name" value="PROPROTEIN CONVERTASE SUBTILISIN/KEXIN"/>
    <property type="match status" value="1"/>
</dbReference>
<gene>
    <name evidence="12" type="ORF">Salat_1016900</name>
</gene>
<dbReference type="InterPro" id="IPR036396">
    <property type="entry name" value="Cyt_P450_sf"/>
</dbReference>
<keyword evidence="3" id="KW-0732">Signal</keyword>
<dbReference type="Pfam" id="PF00082">
    <property type="entry name" value="Peptidase_S8"/>
    <property type="match status" value="1"/>
</dbReference>
<dbReference type="GO" id="GO:0020037">
    <property type="term" value="F:heme binding"/>
    <property type="evidence" value="ECO:0007669"/>
    <property type="project" value="InterPro"/>
</dbReference>
<evidence type="ECO:0000256" key="3">
    <source>
        <dbReference type="ARBA" id="ARBA00022729"/>
    </source>
</evidence>
<dbReference type="Gene3D" id="3.40.50.200">
    <property type="entry name" value="Peptidase S8/S53 domain"/>
    <property type="match status" value="1"/>
</dbReference>
<dbReference type="PROSITE" id="PS51892">
    <property type="entry name" value="SUBTILASE"/>
    <property type="match status" value="1"/>
</dbReference>
<evidence type="ECO:0000256" key="7">
    <source>
        <dbReference type="PROSITE-ProRule" id="PRU01240"/>
    </source>
</evidence>
<dbReference type="InterPro" id="IPR023828">
    <property type="entry name" value="Peptidase_S8_Ser-AS"/>
</dbReference>
<evidence type="ECO:0000259" key="9">
    <source>
        <dbReference type="Pfam" id="PF00082"/>
    </source>
</evidence>
<dbReference type="Gene3D" id="3.30.70.80">
    <property type="entry name" value="Peptidase S8 propeptide/proteinase inhibitor I9"/>
    <property type="match status" value="1"/>
</dbReference>
<reference evidence="12" key="1">
    <citation type="submission" date="2020-06" db="EMBL/GenBank/DDBJ databases">
        <authorList>
            <person name="Li T."/>
            <person name="Hu X."/>
            <person name="Zhang T."/>
            <person name="Song X."/>
            <person name="Zhang H."/>
            <person name="Dai N."/>
            <person name="Sheng W."/>
            <person name="Hou X."/>
            <person name="Wei L."/>
        </authorList>
    </citation>
    <scope>NUCLEOTIDE SEQUENCE</scope>
    <source>
        <strain evidence="12">3651</strain>
        <tissue evidence="12">Leaf</tissue>
    </source>
</reference>
<dbReference type="SUPFAM" id="SSF52743">
    <property type="entry name" value="Subtilisin-like"/>
    <property type="match status" value="1"/>
</dbReference>
<feature type="transmembrane region" description="Helical" evidence="8">
    <location>
        <begin position="12"/>
        <end position="35"/>
    </location>
</feature>
<dbReference type="GO" id="GO:0004497">
    <property type="term" value="F:monooxygenase activity"/>
    <property type="evidence" value="ECO:0007669"/>
    <property type="project" value="InterPro"/>
</dbReference>
<feature type="active site" description="Charge relay system" evidence="6 7">
    <location>
        <position position="1021"/>
    </location>
</feature>